<dbReference type="Pfam" id="PF01584">
    <property type="entry name" value="CheW"/>
    <property type="match status" value="1"/>
</dbReference>
<dbReference type="GO" id="GO:0005829">
    <property type="term" value="C:cytosol"/>
    <property type="evidence" value="ECO:0007669"/>
    <property type="project" value="TreeGrafter"/>
</dbReference>
<keyword evidence="4" id="KW-1185">Reference proteome</keyword>
<organism evidence="3 4">
    <name type="scientific">Pseudobacteroides cellulosolvens ATCC 35603 = DSM 2933</name>
    <dbReference type="NCBI Taxonomy" id="398512"/>
    <lineage>
        <taxon>Bacteria</taxon>
        <taxon>Bacillati</taxon>
        <taxon>Bacillota</taxon>
        <taxon>Clostridia</taxon>
        <taxon>Eubacteriales</taxon>
        <taxon>Oscillospiraceae</taxon>
        <taxon>Pseudobacteroides</taxon>
    </lineage>
</organism>
<dbReference type="STRING" id="398512.Bccel_1562"/>
<dbReference type="PROSITE" id="PS50851">
    <property type="entry name" value="CHEW"/>
    <property type="match status" value="1"/>
</dbReference>
<feature type="region of interest" description="Disordered" evidence="1">
    <location>
        <begin position="30"/>
        <end position="56"/>
    </location>
</feature>
<dbReference type="InterPro" id="IPR036061">
    <property type="entry name" value="CheW-like_dom_sf"/>
</dbReference>
<sequence length="214" mass="24595">MAKKTTSDKMGDKLKNNFEKVKLDIQRKKELAEKNMDEKKKDYYPEETTNLQNPPKSLPNNLHDKLIIEETHNVKFLNFSLNNTEYAIELKYVNEIVRYSGVVKIPRSKEYLVGIINLRDQIISVVNIGYFLDEVEFLPNDNSRIIIITVDQILYGILVNKVSQVLNISSNSIRNFQESEKGRNGKVLKGIDSSDNGDKITLLLDISKFGFIPQ</sequence>
<evidence type="ECO:0000259" key="2">
    <source>
        <dbReference type="PROSITE" id="PS50851"/>
    </source>
</evidence>
<evidence type="ECO:0000313" key="4">
    <source>
        <dbReference type="Proteomes" id="UP000036923"/>
    </source>
</evidence>
<comment type="caution">
    <text evidence="3">The sequence shown here is derived from an EMBL/GenBank/DDBJ whole genome shotgun (WGS) entry which is preliminary data.</text>
</comment>
<reference evidence="4" key="1">
    <citation type="submission" date="2015-07" db="EMBL/GenBank/DDBJ databases">
        <title>Near-Complete Genome Sequence of the Cellulolytic Bacterium Bacteroides (Pseudobacteroides) cellulosolvens ATCC 35603.</title>
        <authorList>
            <person name="Dassa B."/>
            <person name="Utturkar S.M."/>
            <person name="Klingeman D.M."/>
            <person name="Hurt R.A."/>
            <person name="Keller M."/>
            <person name="Xu J."/>
            <person name="Reddy Y.H.K."/>
            <person name="Borovok I."/>
            <person name="Grinberg I.R."/>
            <person name="Lamed R."/>
            <person name="Zhivin O."/>
            <person name="Bayer E.A."/>
            <person name="Brown S.D."/>
        </authorList>
    </citation>
    <scope>NUCLEOTIDE SEQUENCE [LARGE SCALE GENOMIC DNA]</scope>
    <source>
        <strain evidence="4">DSM 2933</strain>
    </source>
</reference>
<dbReference type="eggNOG" id="COG0835">
    <property type="taxonomic scope" value="Bacteria"/>
</dbReference>
<dbReference type="RefSeq" id="WP_036942378.1">
    <property type="nucleotide sequence ID" value="NZ_JQKC01000018.1"/>
</dbReference>
<name>A0A0L6JKM0_9FIRM</name>
<gene>
    <name evidence="3" type="ORF">Bccel_1562</name>
</gene>
<dbReference type="InterPro" id="IPR002545">
    <property type="entry name" value="CheW-lke_dom"/>
</dbReference>
<dbReference type="PANTHER" id="PTHR22617:SF23">
    <property type="entry name" value="CHEMOTAXIS PROTEIN CHEW"/>
    <property type="match status" value="1"/>
</dbReference>
<dbReference type="GO" id="GO:0007165">
    <property type="term" value="P:signal transduction"/>
    <property type="evidence" value="ECO:0007669"/>
    <property type="project" value="InterPro"/>
</dbReference>
<feature type="domain" description="CheW-like" evidence="2">
    <location>
        <begin position="73"/>
        <end position="214"/>
    </location>
</feature>
<feature type="compositionally biased region" description="Polar residues" evidence="1">
    <location>
        <begin position="47"/>
        <end position="56"/>
    </location>
</feature>
<dbReference type="SUPFAM" id="SSF50341">
    <property type="entry name" value="CheW-like"/>
    <property type="match status" value="1"/>
</dbReference>
<dbReference type="OrthoDB" id="9790406at2"/>
<evidence type="ECO:0000313" key="3">
    <source>
        <dbReference type="EMBL" id="KNY26300.1"/>
    </source>
</evidence>
<dbReference type="PANTHER" id="PTHR22617">
    <property type="entry name" value="CHEMOTAXIS SENSOR HISTIDINE KINASE-RELATED"/>
    <property type="match status" value="1"/>
</dbReference>
<accession>A0A0L6JKM0</accession>
<feature type="compositionally biased region" description="Basic and acidic residues" evidence="1">
    <location>
        <begin position="30"/>
        <end position="44"/>
    </location>
</feature>
<dbReference type="EMBL" id="LGTC01000001">
    <property type="protein sequence ID" value="KNY26300.1"/>
    <property type="molecule type" value="Genomic_DNA"/>
</dbReference>
<dbReference type="AlphaFoldDB" id="A0A0L6JKM0"/>
<dbReference type="SMART" id="SM00260">
    <property type="entry name" value="CheW"/>
    <property type="match status" value="1"/>
</dbReference>
<dbReference type="Gene3D" id="2.30.30.40">
    <property type="entry name" value="SH3 Domains"/>
    <property type="match status" value="1"/>
</dbReference>
<dbReference type="GO" id="GO:0006935">
    <property type="term" value="P:chemotaxis"/>
    <property type="evidence" value="ECO:0007669"/>
    <property type="project" value="InterPro"/>
</dbReference>
<proteinExistence type="predicted"/>
<dbReference type="Proteomes" id="UP000036923">
    <property type="component" value="Unassembled WGS sequence"/>
</dbReference>
<dbReference type="InterPro" id="IPR039315">
    <property type="entry name" value="CheW"/>
</dbReference>
<dbReference type="Gene3D" id="2.40.50.180">
    <property type="entry name" value="CheA-289, Domain 4"/>
    <property type="match status" value="1"/>
</dbReference>
<protein>
    <submittedName>
        <fullName evidence="3">CheW protein</fullName>
    </submittedName>
</protein>
<evidence type="ECO:0000256" key="1">
    <source>
        <dbReference type="SAM" id="MobiDB-lite"/>
    </source>
</evidence>